<evidence type="ECO:0000313" key="3">
    <source>
        <dbReference type="Proteomes" id="UP000326532"/>
    </source>
</evidence>
<gene>
    <name evidence="2" type="ORF">BDV34DRAFT_135883</name>
</gene>
<evidence type="ECO:0000313" key="2">
    <source>
        <dbReference type="EMBL" id="KAB8203289.1"/>
    </source>
</evidence>
<feature type="region of interest" description="Disordered" evidence="1">
    <location>
        <begin position="82"/>
        <end position="122"/>
    </location>
</feature>
<organism evidence="2 3">
    <name type="scientific">Aspergillus parasiticus</name>
    <dbReference type="NCBI Taxonomy" id="5067"/>
    <lineage>
        <taxon>Eukaryota</taxon>
        <taxon>Fungi</taxon>
        <taxon>Dikarya</taxon>
        <taxon>Ascomycota</taxon>
        <taxon>Pezizomycotina</taxon>
        <taxon>Eurotiomycetes</taxon>
        <taxon>Eurotiomycetidae</taxon>
        <taxon>Eurotiales</taxon>
        <taxon>Aspergillaceae</taxon>
        <taxon>Aspergillus</taxon>
        <taxon>Aspergillus subgen. Circumdati</taxon>
    </lineage>
</organism>
<evidence type="ECO:0000256" key="1">
    <source>
        <dbReference type="SAM" id="MobiDB-lite"/>
    </source>
</evidence>
<dbReference type="EMBL" id="ML734993">
    <property type="protein sequence ID" value="KAB8203289.1"/>
    <property type="molecule type" value="Genomic_DNA"/>
</dbReference>
<sequence length="140" mass="15503">MDPQGPLYPLWQAFLTPAKTSELQTLLQAGMLETRLGNLFLLSSSIHSTFRSGHIQFFPQLIPPTSGMTRPRPESKQRVKFTISSPDCGPSHVAGFPSQWQPMDNADVHHGNPRRQYTSSRPILSPNALPHCSLLASIPC</sequence>
<reference evidence="2 3" key="1">
    <citation type="submission" date="2019-04" db="EMBL/GenBank/DDBJ databases">
        <title>Fungal friends and foes A comparative genomics study of 23 Aspergillus species from section Flavi.</title>
        <authorList>
            <consortium name="DOE Joint Genome Institute"/>
            <person name="Kjaerbolling I."/>
            <person name="Vesth T.C."/>
            <person name="Frisvad J.C."/>
            <person name="Nybo J.L."/>
            <person name="Theobald S."/>
            <person name="Kildgaard S."/>
            <person name="Petersen T.I."/>
            <person name="Kuo A."/>
            <person name="Sato A."/>
            <person name="Lyhne E.K."/>
            <person name="Kogle M.E."/>
            <person name="Wiebenga A."/>
            <person name="Kun R.S."/>
            <person name="Lubbers R.J."/>
            <person name="Makela M.R."/>
            <person name="Barry K."/>
            <person name="Chovatia M."/>
            <person name="Clum A."/>
            <person name="Daum C."/>
            <person name="Haridas S."/>
            <person name="He G."/>
            <person name="LaButti K."/>
            <person name="Lipzen A."/>
            <person name="Mondo S."/>
            <person name="Pangilinan J."/>
            <person name="Riley R."/>
            <person name="Salamov A."/>
            <person name="Simmons B.A."/>
            <person name="Magnuson J.K."/>
            <person name="Henrissat B."/>
            <person name="Mortensen U.H."/>
            <person name="Larsen T.O."/>
            <person name="De vries R.P."/>
            <person name="Grigoriev I.V."/>
            <person name="Machida M."/>
            <person name="Baker S.E."/>
            <person name="Andersen M.R."/>
        </authorList>
    </citation>
    <scope>NUCLEOTIDE SEQUENCE [LARGE SCALE GENOMIC DNA]</scope>
    <source>
        <strain evidence="2 3">CBS 117618</strain>
    </source>
</reference>
<dbReference type="VEuPathDB" id="FungiDB:BDV34DRAFT_135883"/>
<protein>
    <submittedName>
        <fullName evidence="2">Uncharacterized protein</fullName>
    </submittedName>
</protein>
<proteinExistence type="predicted"/>
<dbReference type="AlphaFoldDB" id="A0A5N6DE91"/>
<name>A0A5N6DE91_ASPPA</name>
<accession>A0A5N6DE91</accession>
<keyword evidence="3" id="KW-1185">Reference proteome</keyword>
<dbReference type="Proteomes" id="UP000326532">
    <property type="component" value="Unassembled WGS sequence"/>
</dbReference>